<dbReference type="EMBL" id="CAAJGR010000007">
    <property type="protein sequence ID" value="VHO05863.1"/>
    <property type="molecule type" value="Genomic_DNA"/>
</dbReference>
<organism evidence="1">
    <name type="scientific">Rheinheimera sp. BAL341</name>
    <dbReference type="NCBI Taxonomy" id="1708203"/>
    <lineage>
        <taxon>Bacteria</taxon>
        <taxon>Pseudomonadati</taxon>
        <taxon>Pseudomonadota</taxon>
        <taxon>Gammaproteobacteria</taxon>
        <taxon>Chromatiales</taxon>
        <taxon>Chromatiaceae</taxon>
        <taxon>Rheinheimera</taxon>
    </lineage>
</organism>
<gene>
    <name evidence="1" type="ORF">BAL341_2949</name>
</gene>
<name>A0A486XTF6_9GAMM</name>
<evidence type="ECO:0000313" key="1">
    <source>
        <dbReference type="EMBL" id="VHO05863.1"/>
    </source>
</evidence>
<proteinExistence type="predicted"/>
<sequence length="62" mass="7169">MARQMLDIEKADTPISRYPVIKAFYQGDAPTAYFRMNFITRWKRPAVISVQLKKVMLCGSKS</sequence>
<protein>
    <submittedName>
        <fullName evidence="1">Uncharacterized protein</fullName>
    </submittedName>
</protein>
<dbReference type="AlphaFoldDB" id="A0A486XTF6"/>
<accession>A0A486XTF6</accession>
<reference evidence="1" key="1">
    <citation type="submission" date="2019-04" db="EMBL/GenBank/DDBJ databases">
        <authorList>
            <person name="Brambilla D."/>
        </authorList>
    </citation>
    <scope>NUCLEOTIDE SEQUENCE</scope>
    <source>
        <strain evidence="1">BAL1</strain>
    </source>
</reference>